<comment type="caution">
    <text evidence="2">The sequence shown here is derived from an EMBL/GenBank/DDBJ whole genome shotgun (WGS) entry which is preliminary data.</text>
</comment>
<evidence type="ECO:0000256" key="1">
    <source>
        <dbReference type="SAM" id="MobiDB-lite"/>
    </source>
</evidence>
<organism evidence="2 3">
    <name type="scientific">Paludifilum halophilum</name>
    <dbReference type="NCBI Taxonomy" id="1642702"/>
    <lineage>
        <taxon>Bacteria</taxon>
        <taxon>Bacillati</taxon>
        <taxon>Bacillota</taxon>
        <taxon>Bacilli</taxon>
        <taxon>Bacillales</taxon>
        <taxon>Thermoactinomycetaceae</taxon>
        <taxon>Paludifilum</taxon>
    </lineage>
</organism>
<feature type="region of interest" description="Disordered" evidence="1">
    <location>
        <begin position="1"/>
        <end position="23"/>
    </location>
</feature>
<accession>A0A235BA50</accession>
<reference evidence="2 3" key="1">
    <citation type="submission" date="2017-07" db="EMBL/GenBank/DDBJ databases">
        <title>The genome sequence of Paludifilum halophilum highlights mechanisms for microbial adaptation to high salt environemnts.</title>
        <authorList>
            <person name="Belbahri L."/>
        </authorList>
    </citation>
    <scope>NUCLEOTIDE SEQUENCE [LARGE SCALE GENOMIC DNA]</scope>
    <source>
        <strain evidence="2 3">DSM 102817</strain>
    </source>
</reference>
<dbReference type="Proteomes" id="UP000215459">
    <property type="component" value="Unassembled WGS sequence"/>
</dbReference>
<feature type="compositionally biased region" description="Acidic residues" evidence="1">
    <location>
        <begin position="289"/>
        <end position="301"/>
    </location>
</feature>
<keyword evidence="3" id="KW-1185">Reference proteome</keyword>
<evidence type="ECO:0000313" key="2">
    <source>
        <dbReference type="EMBL" id="OYD09146.1"/>
    </source>
</evidence>
<dbReference type="AlphaFoldDB" id="A0A235BA50"/>
<feature type="compositionally biased region" description="Basic and acidic residues" evidence="1">
    <location>
        <begin position="1"/>
        <end position="14"/>
    </location>
</feature>
<gene>
    <name evidence="2" type="ORF">CHM34_05130</name>
</gene>
<proteinExistence type="predicted"/>
<evidence type="ECO:0000313" key="3">
    <source>
        <dbReference type="Proteomes" id="UP000215459"/>
    </source>
</evidence>
<dbReference type="RefSeq" id="WP_094263495.1">
    <property type="nucleotide sequence ID" value="NZ_NOWF01000002.1"/>
</dbReference>
<sequence>MTDHQRDPEKDTPSKTETLYTLEEASRQLQVETEALHRLFRGDERGKTEKEGTFWIREGKLATARSMLESRENGKPVPLSREVAVYQRNEDRKENASGKEGDRRWKTAFESFVRRFRRLKPPLNRKKVQEWVEAFFRIIEQKKRKEVKEEFENRQVSLKLGFMTGQNELYCDFCEVNDHFYPGAIFADVYVDGTLQWMMCPNCLNYCREQSHGSMEQNIRARFNQLAFRLEREARRARRLAASEDFRVPGIHEWEAWETASFAMREVAASYGQNTNGFGHERTSTAEEPGPEDPDFDDMRQ</sequence>
<protein>
    <submittedName>
        <fullName evidence="2">Uncharacterized protein</fullName>
    </submittedName>
</protein>
<name>A0A235BA50_9BACL</name>
<dbReference type="OrthoDB" id="2987318at2"/>
<dbReference type="EMBL" id="NOWF01000002">
    <property type="protein sequence ID" value="OYD09146.1"/>
    <property type="molecule type" value="Genomic_DNA"/>
</dbReference>
<feature type="region of interest" description="Disordered" evidence="1">
    <location>
        <begin position="273"/>
        <end position="301"/>
    </location>
</feature>